<evidence type="ECO:0000313" key="2">
    <source>
        <dbReference type="Proteomes" id="UP000002280"/>
    </source>
</evidence>
<dbReference type="Proteomes" id="UP000002280">
    <property type="component" value="Chromosome 5"/>
</dbReference>
<dbReference type="InParanoid" id="K7E128"/>
<evidence type="ECO:0000313" key="1">
    <source>
        <dbReference type="Ensembl" id="ENSMODP00000039479.1"/>
    </source>
</evidence>
<dbReference type="eggNOG" id="ENOG502RZP8">
    <property type="taxonomic scope" value="Eukaryota"/>
</dbReference>
<name>K7E128_MONDO</name>
<dbReference type="PANTHER" id="PTHR35978">
    <property type="entry name" value="IQ DOMAIN-CONTAINING PROTEIN M"/>
    <property type="match status" value="1"/>
</dbReference>
<dbReference type="Bgee" id="ENSMODG00000029462">
    <property type="expression patterns" value="Expressed in spermatocyte and 3 other cell types or tissues"/>
</dbReference>
<accession>K7E128</accession>
<dbReference type="InterPro" id="IPR000048">
    <property type="entry name" value="IQ_motif_EF-hand-BS"/>
</dbReference>
<dbReference type="Ensembl" id="ENSMODT00000042585.2">
    <property type="protein sequence ID" value="ENSMODP00000039479.1"/>
    <property type="gene ID" value="ENSMODG00000029462.2"/>
</dbReference>
<reference evidence="1" key="2">
    <citation type="submission" date="2025-08" db="UniProtKB">
        <authorList>
            <consortium name="Ensembl"/>
        </authorList>
    </citation>
    <scope>IDENTIFICATION</scope>
</reference>
<dbReference type="CTD" id="285423"/>
<dbReference type="HOGENOM" id="CLU_045988_0_0_1"/>
<protein>
    <submittedName>
        <fullName evidence="1">IQ motif containing M</fullName>
    </submittedName>
</protein>
<dbReference type="PROSITE" id="PS50096">
    <property type="entry name" value="IQ"/>
    <property type="match status" value="1"/>
</dbReference>
<organism evidence="1 2">
    <name type="scientific">Monodelphis domestica</name>
    <name type="common">Gray short-tailed opossum</name>
    <dbReference type="NCBI Taxonomy" id="13616"/>
    <lineage>
        <taxon>Eukaryota</taxon>
        <taxon>Metazoa</taxon>
        <taxon>Chordata</taxon>
        <taxon>Craniata</taxon>
        <taxon>Vertebrata</taxon>
        <taxon>Euteleostomi</taxon>
        <taxon>Mammalia</taxon>
        <taxon>Metatheria</taxon>
        <taxon>Didelphimorphia</taxon>
        <taxon>Didelphidae</taxon>
        <taxon>Monodelphis</taxon>
    </lineage>
</organism>
<reference evidence="1" key="3">
    <citation type="submission" date="2025-09" db="UniProtKB">
        <authorList>
            <consortium name="Ensembl"/>
        </authorList>
    </citation>
    <scope>IDENTIFICATION</scope>
</reference>
<dbReference type="GeneID" id="103094059"/>
<proteinExistence type="predicted"/>
<dbReference type="SMART" id="SM00015">
    <property type="entry name" value="IQ"/>
    <property type="match status" value="1"/>
</dbReference>
<reference evidence="1 2" key="1">
    <citation type="journal article" date="2007" name="Nature">
        <title>Genome of the marsupial Monodelphis domestica reveals innovation in non-coding sequences.</title>
        <authorList>
            <person name="Mikkelsen T.S."/>
            <person name="Wakefield M.J."/>
            <person name="Aken B."/>
            <person name="Amemiya C.T."/>
            <person name="Chang J.L."/>
            <person name="Duke S."/>
            <person name="Garber M."/>
            <person name="Gentles A.J."/>
            <person name="Goodstadt L."/>
            <person name="Heger A."/>
            <person name="Jurka J."/>
            <person name="Kamal M."/>
            <person name="Mauceli E."/>
            <person name="Searle S.M."/>
            <person name="Sharpe T."/>
            <person name="Baker M.L."/>
            <person name="Batzer M.A."/>
            <person name="Benos P.V."/>
            <person name="Belov K."/>
            <person name="Clamp M."/>
            <person name="Cook A."/>
            <person name="Cuff J."/>
            <person name="Das R."/>
            <person name="Davidow L."/>
            <person name="Deakin J.E."/>
            <person name="Fazzari M.J."/>
            <person name="Glass J.L."/>
            <person name="Grabherr M."/>
            <person name="Greally J.M."/>
            <person name="Gu W."/>
            <person name="Hore T.A."/>
            <person name="Huttley G.A."/>
            <person name="Kleber M."/>
            <person name="Jirtle R.L."/>
            <person name="Koina E."/>
            <person name="Lee J.T."/>
            <person name="Mahony S."/>
            <person name="Marra M.A."/>
            <person name="Miller R.D."/>
            <person name="Nicholls R.D."/>
            <person name="Oda M."/>
            <person name="Papenfuss A.T."/>
            <person name="Parra Z.E."/>
            <person name="Pollock D.D."/>
            <person name="Ray D.A."/>
            <person name="Schein J.E."/>
            <person name="Speed T.P."/>
            <person name="Thompson K."/>
            <person name="VandeBerg J.L."/>
            <person name="Wade C.M."/>
            <person name="Walker J.A."/>
            <person name="Waters P.D."/>
            <person name="Webber C."/>
            <person name="Weidman J.R."/>
            <person name="Xie X."/>
            <person name="Zody M.C."/>
            <person name="Baldwin J."/>
            <person name="Abdouelleil A."/>
            <person name="Abdulkadir J."/>
            <person name="Abebe A."/>
            <person name="Abera B."/>
            <person name="Abreu J."/>
            <person name="Acer S.C."/>
            <person name="Aftuck L."/>
            <person name="Alexander A."/>
            <person name="An P."/>
            <person name="Anderson E."/>
            <person name="Anderson S."/>
            <person name="Arachi H."/>
            <person name="Azer M."/>
            <person name="Bachantsang P."/>
            <person name="Barry A."/>
            <person name="Bayul T."/>
            <person name="Berlin A."/>
            <person name="Bessette D."/>
            <person name="Bloom T."/>
            <person name="Bloom T."/>
            <person name="Boguslavskiy L."/>
            <person name="Bonnet C."/>
            <person name="Boukhgalter B."/>
            <person name="Bourzgui I."/>
            <person name="Brown A."/>
            <person name="Cahill P."/>
            <person name="Channer S."/>
            <person name="Cheshatsang Y."/>
            <person name="Chuda L."/>
            <person name="Citroen M."/>
            <person name="Collymore A."/>
            <person name="Cooke P."/>
            <person name="Costello M."/>
            <person name="D'Aco K."/>
            <person name="Daza R."/>
            <person name="De Haan G."/>
            <person name="DeGray S."/>
            <person name="DeMaso C."/>
            <person name="Dhargay N."/>
            <person name="Dooley K."/>
            <person name="Dooley E."/>
            <person name="Doricent M."/>
            <person name="Dorje P."/>
            <person name="Dorjee K."/>
            <person name="Dupes A."/>
            <person name="Elong R."/>
            <person name="Falk J."/>
            <person name="Farina A."/>
            <person name="Faro S."/>
            <person name="Ferguson D."/>
            <person name="Fisher S."/>
            <person name="Foley C.D."/>
            <person name="Franke A."/>
            <person name="Friedrich D."/>
            <person name="Gadbois L."/>
            <person name="Gearin G."/>
            <person name="Gearin C.R."/>
            <person name="Giannoukos G."/>
            <person name="Goode T."/>
            <person name="Graham J."/>
            <person name="Grandbois E."/>
            <person name="Grewal S."/>
            <person name="Gyaltsen K."/>
            <person name="Hafez N."/>
            <person name="Hagos B."/>
            <person name="Hall J."/>
            <person name="Henson C."/>
            <person name="Hollinger A."/>
            <person name="Honan T."/>
            <person name="Huard M.D."/>
            <person name="Hughes L."/>
            <person name="Hurhula B."/>
            <person name="Husby M.E."/>
            <person name="Kamat A."/>
            <person name="Kanga B."/>
            <person name="Kashin S."/>
            <person name="Khazanovich D."/>
            <person name="Kisner P."/>
            <person name="Lance K."/>
            <person name="Lara M."/>
            <person name="Lee W."/>
            <person name="Lennon N."/>
            <person name="Letendre F."/>
            <person name="LeVine R."/>
            <person name="Lipovsky A."/>
            <person name="Liu X."/>
            <person name="Liu J."/>
            <person name="Liu S."/>
            <person name="Lokyitsang T."/>
            <person name="Lokyitsang Y."/>
            <person name="Lubonja R."/>
            <person name="Lui A."/>
            <person name="MacDonald P."/>
            <person name="Magnisalis V."/>
            <person name="Maru K."/>
            <person name="Matthews C."/>
            <person name="McCusker W."/>
            <person name="McDonough S."/>
            <person name="Mehta T."/>
            <person name="Meldrim J."/>
            <person name="Meneus L."/>
            <person name="Mihai O."/>
            <person name="Mihalev A."/>
            <person name="Mihova T."/>
            <person name="Mittelman R."/>
            <person name="Mlenga V."/>
            <person name="Montmayeur A."/>
            <person name="Mulrain L."/>
            <person name="Navidi A."/>
            <person name="Naylor J."/>
            <person name="Negash T."/>
            <person name="Nguyen T."/>
            <person name="Nguyen N."/>
            <person name="Nicol R."/>
            <person name="Norbu C."/>
            <person name="Norbu N."/>
            <person name="Novod N."/>
            <person name="O'Neill B."/>
            <person name="Osman S."/>
            <person name="Markiewicz E."/>
            <person name="Oyono O.L."/>
            <person name="Patti C."/>
            <person name="Phunkhang P."/>
            <person name="Pierre F."/>
            <person name="Priest M."/>
            <person name="Raghuraman S."/>
            <person name="Rege F."/>
            <person name="Reyes R."/>
            <person name="Rise C."/>
            <person name="Rogov P."/>
            <person name="Ross K."/>
            <person name="Ryan E."/>
            <person name="Settipalli S."/>
            <person name="Shea T."/>
            <person name="Sherpa N."/>
            <person name="Shi L."/>
            <person name="Shih D."/>
            <person name="Sparrow T."/>
            <person name="Spaulding J."/>
            <person name="Stalker J."/>
            <person name="Stange-Thomann N."/>
            <person name="Stavropoulos S."/>
            <person name="Stone C."/>
            <person name="Strader C."/>
            <person name="Tesfaye S."/>
            <person name="Thomson T."/>
            <person name="Thoulutsang Y."/>
            <person name="Thoulutsang D."/>
            <person name="Topham K."/>
            <person name="Topping I."/>
            <person name="Tsamla T."/>
            <person name="Vassiliev H."/>
            <person name="Vo A."/>
            <person name="Wangchuk T."/>
            <person name="Wangdi T."/>
            <person name="Weiand M."/>
            <person name="Wilkinson J."/>
            <person name="Wilson A."/>
            <person name="Yadav S."/>
            <person name="Young G."/>
            <person name="Yu Q."/>
            <person name="Zembek L."/>
            <person name="Zhong D."/>
            <person name="Zimmer A."/>
            <person name="Zwirko Z."/>
            <person name="Jaffe D.B."/>
            <person name="Alvarez P."/>
            <person name="Brockman W."/>
            <person name="Butler J."/>
            <person name="Chin C."/>
            <person name="Gnerre S."/>
            <person name="MacCallum I."/>
            <person name="Graves J.A."/>
            <person name="Ponting C.P."/>
            <person name="Breen M."/>
            <person name="Samollow P.B."/>
            <person name="Lander E.S."/>
            <person name="Lindblad-Toh K."/>
        </authorList>
    </citation>
    <scope>NUCLEOTIDE SEQUENCE [LARGE SCALE GENOMIC DNA]</scope>
</reference>
<dbReference type="OrthoDB" id="6288272at2759"/>
<sequence length="462" mass="54730">MIMFPIVESANYEPKNFKEPSVSMSISKSLFKKKMLSQDKKIYFASNPEKTLSEETDTQKSTCSTTNDDNITESEIYLKFPRIKGSETTGEDDKHKSMPVNFREILGIIEPFSKQLEKDKIKVDPFRFFDLRGPTTTQSLLSILKAYEIPSFFPDKPVRRKFYDWRGTVAEIYRTYPVFRGSWYRKNWRALYQEYLSQIPKLEERKKGPKGEAKRSKDMHYTADFERIGPHLDIYRAFQGHLHKRKDKLAKKFLRAATLIQGAVRGWLERKRLARVKLKAKDHGPSFKAVVRTYQRMIDRIQRRAGLRNTRVILKFSELEEWLDRKKFYEIMFTKRDYSERILKSELPRFFGDCGHFPTQSHIDNTFLLVRRYNEFHSEAVTRARAIEMLFTLYPPEGAHVSHFWGIKSTWTRPIVRGEEAYKYIVSGHPILKRANIQVVGKLVTNSMRERKMKLRFKKQEE</sequence>
<dbReference type="KEGG" id="mdo:103094059"/>
<dbReference type="GeneTree" id="ENSGT00390000010038"/>
<keyword evidence="2" id="KW-1185">Reference proteome</keyword>
<dbReference type="PANTHER" id="PTHR35978:SF1">
    <property type="entry name" value="IQ DOMAIN-CONTAINING PROTEIN M"/>
    <property type="match status" value="1"/>
</dbReference>
<dbReference type="AlphaFoldDB" id="K7E128"/>